<keyword evidence="1" id="KW-1133">Transmembrane helix</keyword>
<evidence type="ECO:0000313" key="2">
    <source>
        <dbReference type="EMBL" id="AEH81633.1"/>
    </source>
</evidence>
<dbReference type="Proteomes" id="UP000009045">
    <property type="component" value="Plasmid pSmeSM11c"/>
</dbReference>
<dbReference type="KEGG" id="smx:SM11_pC0560"/>
<gene>
    <name evidence="2" type="ordered locus">SM11_pC0560</name>
</gene>
<name>F7XDK8_SINMM</name>
<evidence type="ECO:0000256" key="1">
    <source>
        <dbReference type="SAM" id="Phobius"/>
    </source>
</evidence>
<feature type="transmembrane region" description="Helical" evidence="1">
    <location>
        <begin position="31"/>
        <end position="57"/>
    </location>
</feature>
<keyword evidence="1" id="KW-0472">Membrane</keyword>
<keyword evidence="2" id="KW-0614">Plasmid</keyword>
<dbReference type="HOGENOM" id="CLU_1905369_0_0_5"/>
<keyword evidence="1" id="KW-0812">Transmembrane</keyword>
<accession>F7XDK8</accession>
<dbReference type="AlphaFoldDB" id="F7XDK8"/>
<geneLocation type="plasmid" evidence="2 3">
    <name>pSmeSM11c</name>
</geneLocation>
<evidence type="ECO:0000313" key="3">
    <source>
        <dbReference type="Proteomes" id="UP000009045"/>
    </source>
</evidence>
<reference evidence="2 3" key="1">
    <citation type="journal article" date="2011" name="J. Biotechnol.">
        <title>The complete genome sequence of the dominant Sinorhizobium meliloti field isolate SM11 extends the S. meliloti pan-genome.</title>
        <authorList>
            <person name="Schneiker-Bekel S."/>
            <person name="Wibberg D."/>
            <person name="Bekel T."/>
            <person name="Blom J."/>
            <person name="Linke B."/>
            <person name="Neuweger H."/>
            <person name="Stiens M."/>
            <person name="Vorholter F.J."/>
            <person name="Weidner S."/>
            <person name="Goesmann A."/>
            <person name="Puhler A."/>
            <person name="Schluter A."/>
        </authorList>
    </citation>
    <scope>NUCLEOTIDE SEQUENCE [LARGE SCALE GENOMIC DNA]</scope>
    <source>
        <strain evidence="2 3">SM11</strain>
        <plasmid evidence="3">pSmeSM11c</plasmid>
    </source>
</reference>
<protein>
    <submittedName>
        <fullName evidence="2">Uncharacterized protein</fullName>
    </submittedName>
</protein>
<proteinExistence type="predicted"/>
<sequence length="133" mass="14841">MWALRTIVVVSSEHSFAGGIARPRWVRGGTYAGFFLSHFLFRLVPMALVITILATLALPDFMGTFADPVFSTSFITWCHCVHSLFNGLQLRNHFRSLPMNLGSIKQANTRWQSKSLKIATAYDLFACDSSGKP</sequence>
<organism evidence="2 3">
    <name type="scientific">Sinorhizobium meliloti (strain SM11)</name>
    <dbReference type="NCBI Taxonomy" id="707241"/>
    <lineage>
        <taxon>Bacteria</taxon>
        <taxon>Pseudomonadati</taxon>
        <taxon>Pseudomonadota</taxon>
        <taxon>Alphaproteobacteria</taxon>
        <taxon>Hyphomicrobiales</taxon>
        <taxon>Rhizobiaceae</taxon>
        <taxon>Sinorhizobium/Ensifer group</taxon>
        <taxon>Sinorhizobium</taxon>
    </lineage>
</organism>
<dbReference type="EMBL" id="CP001831">
    <property type="protein sequence ID" value="AEH81633.1"/>
    <property type="molecule type" value="Genomic_DNA"/>
</dbReference>